<accession>A0A6C0I2B6</accession>
<evidence type="ECO:0000313" key="1">
    <source>
        <dbReference type="EMBL" id="QHT86293.1"/>
    </source>
</evidence>
<dbReference type="AlphaFoldDB" id="A0A6C0I2B6"/>
<proteinExistence type="predicted"/>
<dbReference type="EMBL" id="MN740066">
    <property type="protein sequence ID" value="QHT86293.1"/>
    <property type="molecule type" value="Genomic_DNA"/>
</dbReference>
<dbReference type="CDD" id="cd02019">
    <property type="entry name" value="NK"/>
    <property type="match status" value="1"/>
</dbReference>
<sequence length="380" mass="44785">MSDLNKFKDLVLESGKTVPELKVSQSLFIDKTIAIYGPSKTGKTVIIKHIMKTVDTFIEQVIIIAPSEPSNRSYEGFVDSPFIHYRLYLADPKNPKKDDGAKGGLRFLEAVWKRQEMMAAIYTRANSIKILLDLFNKLPKDTRRDAMRHIDRINSEKNHTVEKIKKQYMNDPGKRDEKIKEINEKFKKMLTLLYKKYISPHYRELWKQKHLTEDEKYSLYYLNFNPRLLLIFDDCSAQLKPFFNKEIFRMLFYQNRHSFITVIISCQDDTDLPTNLRKNAFISFFTESIVCTSNFERSSNQFSKPLRGLVGEMAPVLFKGHRKLAYIREDDTHQQFYHCQFPFPKKFRFGSDALFELCEQVKSDGTSMDKDNPFYSRFKI</sequence>
<reference evidence="1" key="1">
    <citation type="journal article" date="2020" name="Nature">
        <title>Giant virus diversity and host interactions through global metagenomics.</title>
        <authorList>
            <person name="Schulz F."/>
            <person name="Roux S."/>
            <person name="Paez-Espino D."/>
            <person name="Jungbluth S."/>
            <person name="Walsh D.A."/>
            <person name="Denef V.J."/>
            <person name="McMahon K.D."/>
            <person name="Konstantinidis K.T."/>
            <person name="Eloe-Fadrosh E.A."/>
            <person name="Kyrpides N.C."/>
            <person name="Woyke T."/>
        </authorList>
    </citation>
    <scope>NUCLEOTIDE SEQUENCE</scope>
    <source>
        <strain evidence="1">GVMAG-M-3300023184-186</strain>
    </source>
</reference>
<protein>
    <submittedName>
        <fullName evidence="1">Uncharacterized protein</fullName>
    </submittedName>
</protein>
<organism evidence="1">
    <name type="scientific">viral metagenome</name>
    <dbReference type="NCBI Taxonomy" id="1070528"/>
    <lineage>
        <taxon>unclassified sequences</taxon>
        <taxon>metagenomes</taxon>
        <taxon>organismal metagenomes</taxon>
    </lineage>
</organism>
<dbReference type="InterPro" id="IPR027417">
    <property type="entry name" value="P-loop_NTPase"/>
</dbReference>
<name>A0A6C0I2B6_9ZZZZ</name>
<dbReference type="SUPFAM" id="SSF52540">
    <property type="entry name" value="P-loop containing nucleoside triphosphate hydrolases"/>
    <property type="match status" value="1"/>
</dbReference>